<evidence type="ECO:0000256" key="1">
    <source>
        <dbReference type="ARBA" id="ARBA00022987"/>
    </source>
</evidence>
<accession>A0A1V0TLX7</accession>
<dbReference type="PANTHER" id="PTHR36852">
    <property type="entry name" value="PROTEIN GVPL 2"/>
    <property type="match status" value="1"/>
</dbReference>
<dbReference type="InterPro" id="IPR009430">
    <property type="entry name" value="GvpL/GvpF"/>
</dbReference>
<dbReference type="KEGG" id="sgv:B1H19_06805"/>
<evidence type="ECO:0000256" key="3">
    <source>
        <dbReference type="ARBA" id="ARBA00035643"/>
    </source>
</evidence>
<dbReference type="PANTHER" id="PTHR36852:SF1">
    <property type="entry name" value="PROTEIN GVPL 2"/>
    <property type="match status" value="1"/>
</dbReference>
<evidence type="ECO:0000313" key="5">
    <source>
        <dbReference type="Proteomes" id="UP000192726"/>
    </source>
</evidence>
<dbReference type="Proteomes" id="UP000192726">
    <property type="component" value="Chromosome"/>
</dbReference>
<dbReference type="GO" id="GO:0031412">
    <property type="term" value="P:gas vesicle organization"/>
    <property type="evidence" value="ECO:0007669"/>
    <property type="project" value="InterPro"/>
</dbReference>
<evidence type="ECO:0000313" key="4">
    <source>
        <dbReference type="EMBL" id="ARF53931.1"/>
    </source>
</evidence>
<dbReference type="OrthoDB" id="4864106at2"/>
<sequence length="237" mass="26216">MAVYVYSVVAADHPQRLDDVHGVGDPPVALRTVRVGKLSAVVSDGPEDLRPKRRDLAAHQAVQEHLMADGTVLPMQFGFLAADDDAVRQVLEDRADDFAERLRALEGCAEYRLKAAQDEEALLRQILRESDEARGLNDEIRSGRNSPELPLALGELVAQEVQARQARLAAELVDVLREHARDERAAQATGEDFLSVSFLVDRDHEARFLSAERGLADELGEDFDLRLQGPLPAYSFV</sequence>
<dbReference type="RefSeq" id="WP_083103718.1">
    <property type="nucleotide sequence ID" value="NZ_CP020569.1"/>
</dbReference>
<dbReference type="AlphaFoldDB" id="A0A1V0TLX7"/>
<reference evidence="4 5" key="1">
    <citation type="submission" date="2017-04" db="EMBL/GenBank/DDBJ databases">
        <title>Complete Genome Sequence of Streptomyces gilvosporeus F607, a Capable Producer of Natamycin.</title>
        <authorList>
            <person name="Zong G."/>
            <person name="Zhong C."/>
            <person name="Fu J."/>
            <person name="Qin R."/>
            <person name="Cao G."/>
        </authorList>
    </citation>
    <scope>NUCLEOTIDE SEQUENCE [LARGE SCALE GENOMIC DNA]</scope>
    <source>
        <strain evidence="4 5">F607</strain>
    </source>
</reference>
<keyword evidence="1" id="KW-0304">Gas vesicle</keyword>
<dbReference type="Pfam" id="PF06386">
    <property type="entry name" value="GvpL_GvpF"/>
    <property type="match status" value="1"/>
</dbReference>
<organism evidence="4 5">
    <name type="scientific">Streptomyces gilvosporeus</name>
    <dbReference type="NCBI Taxonomy" id="553510"/>
    <lineage>
        <taxon>Bacteria</taxon>
        <taxon>Bacillati</taxon>
        <taxon>Actinomycetota</taxon>
        <taxon>Actinomycetes</taxon>
        <taxon>Kitasatosporales</taxon>
        <taxon>Streptomycetaceae</taxon>
        <taxon>Streptomyces</taxon>
    </lineage>
</organism>
<gene>
    <name evidence="4" type="ORF">B1H19_06805</name>
</gene>
<dbReference type="GO" id="GO:0031411">
    <property type="term" value="C:gas vesicle"/>
    <property type="evidence" value="ECO:0007669"/>
    <property type="project" value="UniProtKB-SubCell"/>
</dbReference>
<name>A0A1V0TLX7_9ACTN</name>
<proteinExistence type="inferred from homology"/>
<dbReference type="EMBL" id="CP020569">
    <property type="protein sequence ID" value="ARF53931.1"/>
    <property type="molecule type" value="Genomic_DNA"/>
</dbReference>
<evidence type="ECO:0000256" key="2">
    <source>
        <dbReference type="ARBA" id="ARBA00035108"/>
    </source>
</evidence>
<dbReference type="STRING" id="553510.B1H19_06805"/>
<protein>
    <submittedName>
        <fullName evidence="4">Gas vesicle protein</fullName>
    </submittedName>
</protein>
<comment type="similarity">
    <text evidence="3">Belongs to the gas vesicle GvpF/GvpL family.</text>
</comment>
<comment type="subcellular location">
    <subcellularLocation>
        <location evidence="2">Gas vesicle</location>
    </subcellularLocation>
</comment>
<keyword evidence="5" id="KW-1185">Reference proteome</keyword>